<feature type="region of interest" description="Disordered" evidence="5">
    <location>
        <begin position="300"/>
        <end position="340"/>
    </location>
</feature>
<evidence type="ECO:0000256" key="1">
    <source>
        <dbReference type="ARBA" id="ARBA00004141"/>
    </source>
</evidence>
<dbReference type="GO" id="GO:0030255">
    <property type="term" value="P:protein secretion by the type IV secretion system"/>
    <property type="evidence" value="ECO:0007669"/>
    <property type="project" value="InterPro"/>
</dbReference>
<proteinExistence type="predicted"/>
<dbReference type="RefSeq" id="WP_078753671.1">
    <property type="nucleotide sequence ID" value="NZ_FUXU01000055.1"/>
</dbReference>
<gene>
    <name evidence="7" type="ORF">SAMN02745132_03469</name>
</gene>
<evidence type="ECO:0000256" key="2">
    <source>
        <dbReference type="ARBA" id="ARBA00022692"/>
    </source>
</evidence>
<evidence type="ECO:0000256" key="4">
    <source>
        <dbReference type="ARBA" id="ARBA00023136"/>
    </source>
</evidence>
<evidence type="ECO:0000313" key="8">
    <source>
        <dbReference type="Proteomes" id="UP000190162"/>
    </source>
</evidence>
<dbReference type="InterPro" id="IPR007688">
    <property type="entry name" value="Conjugal_tfr_TrbL/VirB6"/>
</dbReference>
<feature type="transmembrane region" description="Helical" evidence="6">
    <location>
        <begin position="236"/>
        <end position="256"/>
    </location>
</feature>
<keyword evidence="3 6" id="KW-1133">Transmembrane helix</keyword>
<dbReference type="Proteomes" id="UP000190162">
    <property type="component" value="Unassembled WGS sequence"/>
</dbReference>
<evidence type="ECO:0000256" key="6">
    <source>
        <dbReference type="SAM" id="Phobius"/>
    </source>
</evidence>
<dbReference type="EMBL" id="FUXU01000055">
    <property type="protein sequence ID" value="SKA61347.1"/>
    <property type="molecule type" value="Genomic_DNA"/>
</dbReference>
<feature type="transmembrane region" description="Helical" evidence="6">
    <location>
        <begin position="168"/>
        <end position="188"/>
    </location>
</feature>
<evidence type="ECO:0000256" key="3">
    <source>
        <dbReference type="ARBA" id="ARBA00022989"/>
    </source>
</evidence>
<dbReference type="OrthoDB" id="9077370at2"/>
<feature type="transmembrane region" description="Helical" evidence="6">
    <location>
        <begin position="139"/>
        <end position="162"/>
    </location>
</feature>
<dbReference type="GO" id="GO:0016020">
    <property type="term" value="C:membrane"/>
    <property type="evidence" value="ECO:0007669"/>
    <property type="project" value="UniProtKB-SubCell"/>
</dbReference>
<evidence type="ECO:0000256" key="5">
    <source>
        <dbReference type="SAM" id="MobiDB-lite"/>
    </source>
</evidence>
<feature type="transmembrane region" description="Helical" evidence="6">
    <location>
        <begin position="200"/>
        <end position="224"/>
    </location>
</feature>
<comment type="subcellular location">
    <subcellularLocation>
        <location evidence="1">Membrane</location>
        <topology evidence="1">Multi-pass membrane protein</topology>
    </subcellularLocation>
</comment>
<reference evidence="8" key="1">
    <citation type="submission" date="2017-02" db="EMBL/GenBank/DDBJ databases">
        <authorList>
            <person name="Varghese N."/>
            <person name="Submissions S."/>
        </authorList>
    </citation>
    <scope>NUCLEOTIDE SEQUENCE [LARGE SCALE GENOMIC DNA]</scope>
    <source>
        <strain evidence="8">DSM 22720</strain>
    </source>
</reference>
<keyword evidence="2 6" id="KW-0812">Transmembrane</keyword>
<feature type="compositionally biased region" description="Basic and acidic residues" evidence="5">
    <location>
        <begin position="324"/>
        <end position="340"/>
    </location>
</feature>
<keyword evidence="4 6" id="KW-0472">Membrane</keyword>
<protein>
    <submittedName>
        <fullName evidence="7">Type IV secretion system protein VirB6</fullName>
    </submittedName>
</protein>
<dbReference type="AlphaFoldDB" id="A0A1T4V8T0"/>
<accession>A0A1T4V8T0</accession>
<evidence type="ECO:0000313" key="7">
    <source>
        <dbReference type="EMBL" id="SKA61347.1"/>
    </source>
</evidence>
<feature type="compositionally biased region" description="Polar residues" evidence="5">
    <location>
        <begin position="300"/>
        <end position="309"/>
    </location>
</feature>
<keyword evidence="8" id="KW-1185">Reference proteome</keyword>
<sequence>MDISIFQYFSVSFENLLQTFVVTGTQNIMDGIKPIVYTSVTLYIMMQGYVQIMGKTDDLAIDVVKTCVIVLSISHLTLNIGNYTEYVMGSVEALGNGLSGAVAATGGENIYKTLDELLKVGVEQMNYCFGKAGWDPSTWMWLVCGIVVMLAIGAVTAYAAVIVLGTKFMLAMLLVVGPIFIIMACFPPTRRFLDNWLGKVFENILVQVFAVAIIMMLMRIIGTYTEINNLTNGDDANPAAIIVQIAIIAAIQIYVIRQIPNLAGSLAGGFASAMLALPKINAKPDSRPLNSQDRINNRETWTQQQQNQISGGGAKTGTSPKNDLSQDLRDRIAEHNLKNK</sequence>
<dbReference type="Pfam" id="PF04610">
    <property type="entry name" value="TrbL"/>
    <property type="match status" value="1"/>
</dbReference>
<organism evidence="7 8">
    <name type="scientific">Enterovibrio nigricans DSM 22720</name>
    <dbReference type="NCBI Taxonomy" id="1121868"/>
    <lineage>
        <taxon>Bacteria</taxon>
        <taxon>Pseudomonadati</taxon>
        <taxon>Pseudomonadota</taxon>
        <taxon>Gammaproteobacteria</taxon>
        <taxon>Vibrionales</taxon>
        <taxon>Vibrionaceae</taxon>
        <taxon>Enterovibrio</taxon>
    </lineage>
</organism>
<name>A0A1T4V8T0_9GAMM</name>